<dbReference type="EMBL" id="JAGTTL010000015">
    <property type="protein sequence ID" value="KAK6312381.1"/>
    <property type="molecule type" value="Genomic_DNA"/>
</dbReference>
<name>A0AAN8QV11_9TELE</name>
<organism evidence="1 2">
    <name type="scientific">Coregonus suidteri</name>
    <dbReference type="NCBI Taxonomy" id="861788"/>
    <lineage>
        <taxon>Eukaryota</taxon>
        <taxon>Metazoa</taxon>
        <taxon>Chordata</taxon>
        <taxon>Craniata</taxon>
        <taxon>Vertebrata</taxon>
        <taxon>Euteleostomi</taxon>
        <taxon>Actinopterygii</taxon>
        <taxon>Neopterygii</taxon>
        <taxon>Teleostei</taxon>
        <taxon>Protacanthopterygii</taxon>
        <taxon>Salmoniformes</taxon>
        <taxon>Salmonidae</taxon>
        <taxon>Coregoninae</taxon>
        <taxon>Coregonus</taxon>
    </lineage>
</organism>
<accession>A0AAN8QV11</accession>
<proteinExistence type="predicted"/>
<sequence>MSCFILRVSAQPSGTLAKVSKTHYIYEDPGSQKHWGIFLPRQEATLTGRVCPRMERFMNSTAM</sequence>
<keyword evidence="2" id="KW-1185">Reference proteome</keyword>
<gene>
    <name evidence="1" type="ORF">J4Q44_G00180450</name>
</gene>
<comment type="caution">
    <text evidence="1">The sequence shown here is derived from an EMBL/GenBank/DDBJ whole genome shotgun (WGS) entry which is preliminary data.</text>
</comment>
<evidence type="ECO:0000313" key="1">
    <source>
        <dbReference type="EMBL" id="KAK6312381.1"/>
    </source>
</evidence>
<dbReference type="Proteomes" id="UP001356427">
    <property type="component" value="Unassembled WGS sequence"/>
</dbReference>
<dbReference type="AlphaFoldDB" id="A0AAN8QV11"/>
<reference evidence="1 2" key="1">
    <citation type="submission" date="2021-04" db="EMBL/GenBank/DDBJ databases">
        <authorList>
            <person name="De Guttry C."/>
            <person name="Zahm M."/>
            <person name="Klopp C."/>
            <person name="Cabau C."/>
            <person name="Louis A."/>
            <person name="Berthelot C."/>
            <person name="Parey E."/>
            <person name="Roest Crollius H."/>
            <person name="Montfort J."/>
            <person name="Robinson-Rechavi M."/>
            <person name="Bucao C."/>
            <person name="Bouchez O."/>
            <person name="Gislard M."/>
            <person name="Lluch J."/>
            <person name="Milhes M."/>
            <person name="Lampietro C."/>
            <person name="Lopez Roques C."/>
            <person name="Donnadieu C."/>
            <person name="Braasch I."/>
            <person name="Desvignes T."/>
            <person name="Postlethwait J."/>
            <person name="Bobe J."/>
            <person name="Wedekind C."/>
            <person name="Guiguen Y."/>
        </authorList>
    </citation>
    <scope>NUCLEOTIDE SEQUENCE [LARGE SCALE GENOMIC DNA]</scope>
    <source>
        <strain evidence="1">Cs_M1</strain>
        <tissue evidence="1">Blood</tissue>
    </source>
</reference>
<protein>
    <submittedName>
        <fullName evidence="1">Uncharacterized protein</fullName>
    </submittedName>
</protein>
<evidence type="ECO:0000313" key="2">
    <source>
        <dbReference type="Proteomes" id="UP001356427"/>
    </source>
</evidence>